<feature type="transmembrane region" description="Helical" evidence="8">
    <location>
        <begin position="119"/>
        <end position="140"/>
    </location>
</feature>
<dbReference type="PANTHER" id="PTHR31632">
    <property type="entry name" value="IRON TRANSPORTER FTH1"/>
    <property type="match status" value="1"/>
</dbReference>
<name>A0A0D2Q5Q0_HYPSF</name>
<protein>
    <recommendedName>
        <fullName evidence="11">Iron permease FTR1</fullName>
    </recommendedName>
</protein>
<evidence type="ECO:0000256" key="2">
    <source>
        <dbReference type="ARBA" id="ARBA00008333"/>
    </source>
</evidence>
<sequence>MGKNLFSVPIFFIVFRETLEAAIIVSVLLGLAEQIVHDDPSQSASSTLRTQVSEKDSSDDVAVDTVDDKVQQRRLLRKLRFQIFLGAGLGLLISLAIGAAFIAIWFTKASDLWTKSEELWEGIFELIASLMIFVMGVTMMKMDRAKAKWRVKLQQAFDGRKDDGGATTGKWILFILPFITVLREGLEAVIFVGGVSLGQPAVSIPIAAIVGLICGFVCGFIIYEFASRSTLTIFLIVMTNFLFLIGAGLFSKAVGAFQENAFNRLLGADVDDASGDGPGSYRVQGNVWHLNCCNPDSKLDGEGWTIFGAIFGWTHNATQGTVLSYVFYWLAVMVCLVYLKYKEGRTTLMGRESAVAARRRQARAVKGVESDETSKKESVADEGHAAEGGIGELPR</sequence>
<evidence type="ECO:0000313" key="9">
    <source>
        <dbReference type="EMBL" id="KJA26905.1"/>
    </source>
</evidence>
<keyword evidence="3" id="KW-0406">Ion transport</keyword>
<keyword evidence="3" id="KW-0410">Iron transport</keyword>
<feature type="transmembrane region" description="Helical" evidence="8">
    <location>
        <begin position="201"/>
        <end position="223"/>
    </location>
</feature>
<feature type="compositionally biased region" description="Basic and acidic residues" evidence="7">
    <location>
        <begin position="366"/>
        <end position="385"/>
    </location>
</feature>
<keyword evidence="3" id="KW-0813">Transport</keyword>
<evidence type="ECO:0000256" key="5">
    <source>
        <dbReference type="ARBA" id="ARBA00022989"/>
    </source>
</evidence>
<dbReference type="Proteomes" id="UP000054270">
    <property type="component" value="Unassembled WGS sequence"/>
</dbReference>
<dbReference type="EMBL" id="KN817526">
    <property type="protein sequence ID" value="KJA26905.1"/>
    <property type="molecule type" value="Genomic_DNA"/>
</dbReference>
<keyword evidence="4 8" id="KW-0812">Transmembrane</keyword>
<dbReference type="OrthoDB" id="4364at2759"/>
<feature type="transmembrane region" description="Helical" evidence="8">
    <location>
        <begin position="230"/>
        <end position="250"/>
    </location>
</feature>
<evidence type="ECO:0000313" key="10">
    <source>
        <dbReference type="Proteomes" id="UP000054270"/>
    </source>
</evidence>
<comment type="subcellular location">
    <subcellularLocation>
        <location evidence="1">Membrane</location>
        <topology evidence="1">Multi-pass membrane protein</topology>
    </subcellularLocation>
</comment>
<accession>A0A0D2Q5Q0</accession>
<evidence type="ECO:0000256" key="7">
    <source>
        <dbReference type="SAM" id="MobiDB-lite"/>
    </source>
</evidence>
<feature type="transmembrane region" description="Helical" evidence="8">
    <location>
        <begin position="83"/>
        <end position="107"/>
    </location>
</feature>
<dbReference type="STRING" id="945553.A0A0D2Q5Q0"/>
<keyword evidence="6 8" id="KW-0472">Membrane</keyword>
<feature type="transmembrane region" description="Helical" evidence="8">
    <location>
        <begin position="171"/>
        <end position="195"/>
    </location>
</feature>
<dbReference type="GO" id="GO:0033573">
    <property type="term" value="C:high-affinity iron permease complex"/>
    <property type="evidence" value="ECO:0007669"/>
    <property type="project" value="InterPro"/>
</dbReference>
<dbReference type="AlphaFoldDB" id="A0A0D2Q5Q0"/>
<feature type="compositionally biased region" description="Gly residues" evidence="7">
    <location>
        <begin position="386"/>
        <end position="395"/>
    </location>
</feature>
<evidence type="ECO:0000256" key="1">
    <source>
        <dbReference type="ARBA" id="ARBA00004141"/>
    </source>
</evidence>
<dbReference type="Pfam" id="PF03239">
    <property type="entry name" value="FTR1"/>
    <property type="match status" value="1"/>
</dbReference>
<feature type="transmembrane region" description="Helical" evidence="8">
    <location>
        <begin position="6"/>
        <end position="32"/>
    </location>
</feature>
<dbReference type="GO" id="GO:0015093">
    <property type="term" value="F:ferrous iron transmembrane transporter activity"/>
    <property type="evidence" value="ECO:0007669"/>
    <property type="project" value="TreeGrafter"/>
</dbReference>
<proteinExistence type="inferred from homology"/>
<keyword evidence="10" id="KW-1185">Reference proteome</keyword>
<dbReference type="OMA" id="SVWHLDC"/>
<feature type="transmembrane region" description="Helical" evidence="8">
    <location>
        <begin position="322"/>
        <end position="341"/>
    </location>
</feature>
<organism evidence="9 10">
    <name type="scientific">Hypholoma sublateritium (strain FD-334 SS-4)</name>
    <dbReference type="NCBI Taxonomy" id="945553"/>
    <lineage>
        <taxon>Eukaryota</taxon>
        <taxon>Fungi</taxon>
        <taxon>Dikarya</taxon>
        <taxon>Basidiomycota</taxon>
        <taxon>Agaricomycotina</taxon>
        <taxon>Agaricomycetes</taxon>
        <taxon>Agaricomycetidae</taxon>
        <taxon>Agaricales</taxon>
        <taxon>Agaricineae</taxon>
        <taxon>Strophariaceae</taxon>
        <taxon>Hypholoma</taxon>
    </lineage>
</organism>
<dbReference type="InterPro" id="IPR004923">
    <property type="entry name" value="FTR1/Fip1/EfeU"/>
</dbReference>
<keyword evidence="3" id="KW-0408">Iron</keyword>
<evidence type="ECO:0008006" key="11">
    <source>
        <dbReference type="Google" id="ProtNLM"/>
    </source>
</evidence>
<keyword evidence="5 8" id="KW-1133">Transmembrane helix</keyword>
<feature type="region of interest" description="Disordered" evidence="7">
    <location>
        <begin position="362"/>
        <end position="395"/>
    </location>
</feature>
<evidence type="ECO:0000256" key="4">
    <source>
        <dbReference type="ARBA" id="ARBA00022692"/>
    </source>
</evidence>
<comment type="similarity">
    <text evidence="2">Belongs to the oxidase-dependent Fe transporter (OFeT) (TC 9.A.10.1) family.</text>
</comment>
<reference evidence="10" key="1">
    <citation type="submission" date="2014-04" db="EMBL/GenBank/DDBJ databases">
        <title>Evolutionary Origins and Diversification of the Mycorrhizal Mutualists.</title>
        <authorList>
            <consortium name="DOE Joint Genome Institute"/>
            <consortium name="Mycorrhizal Genomics Consortium"/>
            <person name="Kohler A."/>
            <person name="Kuo A."/>
            <person name="Nagy L.G."/>
            <person name="Floudas D."/>
            <person name="Copeland A."/>
            <person name="Barry K.W."/>
            <person name="Cichocki N."/>
            <person name="Veneault-Fourrey C."/>
            <person name="LaButti K."/>
            <person name="Lindquist E.A."/>
            <person name="Lipzen A."/>
            <person name="Lundell T."/>
            <person name="Morin E."/>
            <person name="Murat C."/>
            <person name="Riley R."/>
            <person name="Ohm R."/>
            <person name="Sun H."/>
            <person name="Tunlid A."/>
            <person name="Henrissat B."/>
            <person name="Grigoriev I.V."/>
            <person name="Hibbett D.S."/>
            <person name="Martin F."/>
        </authorList>
    </citation>
    <scope>NUCLEOTIDE SEQUENCE [LARGE SCALE GENOMIC DNA]</scope>
    <source>
        <strain evidence="10">FD-334 SS-4</strain>
    </source>
</reference>
<evidence type="ECO:0000256" key="6">
    <source>
        <dbReference type="ARBA" id="ARBA00023136"/>
    </source>
</evidence>
<evidence type="ECO:0000256" key="8">
    <source>
        <dbReference type="SAM" id="Phobius"/>
    </source>
</evidence>
<evidence type="ECO:0000256" key="3">
    <source>
        <dbReference type="ARBA" id="ARBA00022496"/>
    </source>
</evidence>
<dbReference type="PANTHER" id="PTHR31632:SF2">
    <property type="entry name" value="PLASMA MEMBRANE IRON PERMEASE"/>
    <property type="match status" value="1"/>
</dbReference>
<gene>
    <name evidence="9" type="ORF">HYPSUDRAFT_198684</name>
</gene>